<gene>
    <name evidence="1" type="ORF">QFC21_003323</name>
</gene>
<proteinExistence type="predicted"/>
<reference evidence="1" key="1">
    <citation type="submission" date="2023-04" db="EMBL/GenBank/DDBJ databases">
        <title>Draft Genome sequencing of Naganishia species isolated from polar environments using Oxford Nanopore Technology.</title>
        <authorList>
            <person name="Leo P."/>
            <person name="Venkateswaran K."/>
        </authorList>
    </citation>
    <scope>NUCLEOTIDE SEQUENCE</scope>
    <source>
        <strain evidence="1">MNA-CCFEE 5423</strain>
    </source>
</reference>
<evidence type="ECO:0000313" key="1">
    <source>
        <dbReference type="EMBL" id="KAJ9101105.1"/>
    </source>
</evidence>
<dbReference type="EMBL" id="JASBWT010000010">
    <property type="protein sequence ID" value="KAJ9101105.1"/>
    <property type="molecule type" value="Genomic_DNA"/>
</dbReference>
<organism evidence="1 2">
    <name type="scientific">Naganishia friedmannii</name>
    <dbReference type="NCBI Taxonomy" id="89922"/>
    <lineage>
        <taxon>Eukaryota</taxon>
        <taxon>Fungi</taxon>
        <taxon>Dikarya</taxon>
        <taxon>Basidiomycota</taxon>
        <taxon>Agaricomycotina</taxon>
        <taxon>Tremellomycetes</taxon>
        <taxon>Filobasidiales</taxon>
        <taxon>Filobasidiaceae</taxon>
        <taxon>Naganishia</taxon>
    </lineage>
</organism>
<dbReference type="Proteomes" id="UP001227268">
    <property type="component" value="Unassembled WGS sequence"/>
</dbReference>
<name>A0ACC2VPX2_9TREE</name>
<evidence type="ECO:0000313" key="2">
    <source>
        <dbReference type="Proteomes" id="UP001227268"/>
    </source>
</evidence>
<protein>
    <submittedName>
        <fullName evidence="1">Uncharacterized protein</fullName>
    </submittedName>
</protein>
<comment type="caution">
    <text evidence="1">The sequence shown here is derived from an EMBL/GenBank/DDBJ whole genome shotgun (WGS) entry which is preliminary data.</text>
</comment>
<keyword evidence="2" id="KW-1185">Reference proteome</keyword>
<accession>A0ACC2VPX2</accession>
<sequence>MAKLPPSPTNDDSDQDADGEEDPDYAMDAQQAYTPYTGAPWQPQQMAGYGQQMRTDGMGISIDPLLAENEQAGPSNAGAEQYPYYPPQQAHPGCPNTSFYHPDSSAYTQSPYYDSTAGNAYPMPSEGNPYLEDEPVQGAHMHNPYLDSPPPVMTNGLGSTAHASPSPRKSFSPVAVKTTSPQPSNVSASGSAATSAARSRSSRPVARPKLVLPSKARVKRPGEGDTAKSESHEDADPLLLSPRTRPLSSVPSGTSNGTAASTIATKIPRARARSSATPIPGPNPKRKPKESTPLKLGGLASMAGPAATKNGNTKVVRDEYCSFCQGTDKINKLGNEEQMLTPLSKPPKGVWKCPMCMGTPFPTTSASTKADRQTIALPAVAVDAVKQDPTPQTVVPGVGVIKIPRRPGNRESTPVNSRSKGKGKAKMSPLPSLGSRFEQPTYVGKEEEQYISVTAEKAPASLPSGAIKLKRPRIDKLRLVTSSYDSPSPSAEQAWSSPPAPPAPRPTTIIKLRLPSALQQNKDTKKRKRPSVDGLVGRRNAAMEAAIDDEPEEPFGGVIKGDDADTTRTTIHEEDKTAFEQSRKAAEALLGAKRERAQDGIRTDTPSRFESPAYAPAEIAPANGSRLRERGLHSSHTVAGQPAQALAMTRSESHPGTAEKIKAIRIGKFDIDTWYSAPYPEEYSRVPNGRLWLCEYCLKYMKSGFVAGRHQIYCQNLCLLAKMFLDHKTLYYDVEPFLFYVMTENDDEGARFVGYFSKEKRSPNLNVSCIMTLPVRQRKGWGNLLIDFSYLLSKKEGRTGSPEKPLSALGALSYRNYWTLTVFRYLDTCQDNPSLHDISKATSMTMEDILATLQHHGMIHIDDNLDELKANRKQQSIGKRSSGVDGMARKALARNIETNQGEIVVPEHYEILWDRQAVREHLERYAAKSYLELKPEHLKYTPFLVTRITLGKDGMLHSLAVAKGQAVEVQGKEPDLISDLGVPSTAISTDMPTSVQDSSTRPASAISDATNPDAMDLEPGVTRIKDVAAPAQEGLTESATGTVGLPVSPFRPASVTSSKAPENAYTLAYTLAWYPSTASFGAKGFERQQLIPFEGESTVR</sequence>